<evidence type="ECO:0000313" key="2">
    <source>
        <dbReference type="Proteomes" id="UP000095280"/>
    </source>
</evidence>
<feature type="region of interest" description="Disordered" evidence="1">
    <location>
        <begin position="100"/>
        <end position="121"/>
    </location>
</feature>
<evidence type="ECO:0000313" key="3">
    <source>
        <dbReference type="WBParaSite" id="maker-unitig_38247-snap-gene-0.1-mRNA-1"/>
    </source>
</evidence>
<name>A0A1I8FKW9_9PLAT</name>
<dbReference type="Proteomes" id="UP000095280">
    <property type="component" value="Unplaced"/>
</dbReference>
<sequence length="121" mass="12925">MGKWRQAAPVRPALLCTPTRCSQPQPVCLLPPRRRCCPGLDCGPATTTTNDEQARISGAATTRRAVGLFNEISGQTAAAAISCRHRRRCRVAVVDGQRLRRREEAPRGGSGGGRGQFIGGS</sequence>
<keyword evidence="2" id="KW-1185">Reference proteome</keyword>
<evidence type="ECO:0000256" key="1">
    <source>
        <dbReference type="SAM" id="MobiDB-lite"/>
    </source>
</evidence>
<protein>
    <submittedName>
        <fullName evidence="3">Uncharacterized protein</fullName>
    </submittedName>
</protein>
<dbReference type="AlphaFoldDB" id="A0A1I8FKW9"/>
<feature type="compositionally biased region" description="Gly residues" evidence="1">
    <location>
        <begin position="108"/>
        <end position="121"/>
    </location>
</feature>
<reference evidence="3" key="1">
    <citation type="submission" date="2016-11" db="UniProtKB">
        <authorList>
            <consortium name="WormBaseParasite"/>
        </authorList>
    </citation>
    <scope>IDENTIFICATION</scope>
</reference>
<proteinExistence type="predicted"/>
<accession>A0A1I8FKW9</accession>
<organism evidence="2 3">
    <name type="scientific">Macrostomum lignano</name>
    <dbReference type="NCBI Taxonomy" id="282301"/>
    <lineage>
        <taxon>Eukaryota</taxon>
        <taxon>Metazoa</taxon>
        <taxon>Spiralia</taxon>
        <taxon>Lophotrochozoa</taxon>
        <taxon>Platyhelminthes</taxon>
        <taxon>Rhabditophora</taxon>
        <taxon>Macrostomorpha</taxon>
        <taxon>Macrostomida</taxon>
        <taxon>Macrostomidae</taxon>
        <taxon>Macrostomum</taxon>
    </lineage>
</organism>
<dbReference type="WBParaSite" id="maker-unitig_38247-snap-gene-0.1-mRNA-1">
    <property type="protein sequence ID" value="maker-unitig_38247-snap-gene-0.1-mRNA-1"/>
    <property type="gene ID" value="maker-unitig_38247-snap-gene-0.1"/>
</dbReference>